<evidence type="ECO:0000256" key="5">
    <source>
        <dbReference type="ARBA" id="ARBA00038515"/>
    </source>
</evidence>
<evidence type="ECO:0000313" key="8">
    <source>
        <dbReference type="Proteomes" id="UP000655225"/>
    </source>
</evidence>
<organism evidence="7 8">
    <name type="scientific">Tetracentron sinense</name>
    <name type="common">Spur-leaf</name>
    <dbReference type="NCBI Taxonomy" id="13715"/>
    <lineage>
        <taxon>Eukaryota</taxon>
        <taxon>Viridiplantae</taxon>
        <taxon>Streptophyta</taxon>
        <taxon>Embryophyta</taxon>
        <taxon>Tracheophyta</taxon>
        <taxon>Spermatophyta</taxon>
        <taxon>Magnoliopsida</taxon>
        <taxon>Trochodendrales</taxon>
        <taxon>Trochodendraceae</taxon>
        <taxon>Tetracentron</taxon>
    </lineage>
</organism>
<dbReference type="PROSITE" id="PS51473">
    <property type="entry name" value="GNK2"/>
    <property type="match status" value="1"/>
</dbReference>
<dbReference type="OMA" id="CCANSIG"/>
<dbReference type="CDD" id="cd23509">
    <property type="entry name" value="Gnk2-like"/>
    <property type="match status" value="1"/>
</dbReference>
<comment type="similarity">
    <text evidence="5">Belongs to the cysteine-rich repeat secretory protein family.</text>
</comment>
<dbReference type="EMBL" id="JABCRI010000003">
    <property type="protein sequence ID" value="KAF8409480.1"/>
    <property type="molecule type" value="Genomic_DNA"/>
</dbReference>
<keyword evidence="8" id="KW-1185">Reference proteome</keyword>
<dbReference type="InterPro" id="IPR050581">
    <property type="entry name" value="CRR_secretory_protein"/>
</dbReference>
<dbReference type="Gene3D" id="3.30.430.20">
    <property type="entry name" value="Gnk2 domain, C-X8-C-X2-C motif"/>
    <property type="match status" value="1"/>
</dbReference>
<dbReference type="PANTHER" id="PTHR32411">
    <property type="entry name" value="CYSTEINE-RICH REPEAT SECRETORY PROTEIN 38-RELATED"/>
    <property type="match status" value="1"/>
</dbReference>
<comment type="caution">
    <text evidence="7">The sequence shown here is derived from an EMBL/GenBank/DDBJ whole genome shotgun (WGS) entry which is preliminary data.</text>
</comment>
<evidence type="ECO:0000256" key="1">
    <source>
        <dbReference type="ARBA" id="ARBA00004613"/>
    </source>
</evidence>
<dbReference type="AlphaFoldDB" id="A0A834ZPM6"/>
<evidence type="ECO:0000259" key="6">
    <source>
        <dbReference type="PROSITE" id="PS51473"/>
    </source>
</evidence>
<dbReference type="Proteomes" id="UP000655225">
    <property type="component" value="Unassembled WGS sequence"/>
</dbReference>
<evidence type="ECO:0000256" key="3">
    <source>
        <dbReference type="ARBA" id="ARBA00022729"/>
    </source>
</evidence>
<dbReference type="PANTHER" id="PTHR32411:SF43">
    <property type="entry name" value="CYSTEINE-RICH REPEAT SECRETORY PROTEIN 38"/>
    <property type="match status" value="1"/>
</dbReference>
<dbReference type="FunFam" id="3.30.430.20:FF:000002">
    <property type="entry name" value="Cysteine-rich receptor-like protein kinase 10"/>
    <property type="match status" value="1"/>
</dbReference>
<sequence length="186" mass="20892">MFRFSNRSIFATMEDTPFGFLKNPNNYSDPVQFKQIRGDLLERLVTKALSDSSTGMFATRETNFSGNLKIYGMVQCTPDISLSDCNICLRGSVAEIPHCCEGKKGARVLKPSCNIRYESFPFMEQKATAPASPPLKNTTISDPQVNIVLGSHVWDEDPLLTWTDEEDLRISSHTSEYEDPLKSLEI</sequence>
<evidence type="ECO:0000256" key="2">
    <source>
        <dbReference type="ARBA" id="ARBA00022525"/>
    </source>
</evidence>
<comment type="subcellular location">
    <subcellularLocation>
        <location evidence="1">Secreted</location>
    </subcellularLocation>
</comment>
<name>A0A834ZPM6_TETSI</name>
<gene>
    <name evidence="7" type="ORF">HHK36_005556</name>
</gene>
<dbReference type="InterPro" id="IPR038408">
    <property type="entry name" value="GNK2_sf"/>
</dbReference>
<accession>A0A834ZPM6</accession>
<protein>
    <recommendedName>
        <fullName evidence="6">Gnk2-homologous domain-containing protein</fullName>
    </recommendedName>
</protein>
<evidence type="ECO:0000256" key="4">
    <source>
        <dbReference type="ARBA" id="ARBA00022737"/>
    </source>
</evidence>
<dbReference type="OrthoDB" id="1938064at2759"/>
<keyword evidence="4" id="KW-0677">Repeat</keyword>
<keyword evidence="3" id="KW-0732">Signal</keyword>
<dbReference type="Pfam" id="PF01657">
    <property type="entry name" value="Stress-antifung"/>
    <property type="match status" value="1"/>
</dbReference>
<feature type="domain" description="Gnk2-homologous" evidence="6">
    <location>
        <begin position="15"/>
        <end position="122"/>
    </location>
</feature>
<dbReference type="InterPro" id="IPR002902">
    <property type="entry name" value="GNK2"/>
</dbReference>
<dbReference type="GO" id="GO:0005576">
    <property type="term" value="C:extracellular region"/>
    <property type="evidence" value="ECO:0007669"/>
    <property type="project" value="UniProtKB-SubCell"/>
</dbReference>
<keyword evidence="2" id="KW-0964">Secreted</keyword>
<proteinExistence type="inferred from homology"/>
<evidence type="ECO:0000313" key="7">
    <source>
        <dbReference type="EMBL" id="KAF8409480.1"/>
    </source>
</evidence>
<reference evidence="7 8" key="1">
    <citation type="submission" date="2020-04" db="EMBL/GenBank/DDBJ databases">
        <title>Plant Genome Project.</title>
        <authorList>
            <person name="Zhang R.-G."/>
        </authorList>
    </citation>
    <scope>NUCLEOTIDE SEQUENCE [LARGE SCALE GENOMIC DNA]</scope>
    <source>
        <strain evidence="7">YNK0</strain>
        <tissue evidence="7">Leaf</tissue>
    </source>
</reference>